<organism evidence="10">
    <name type="scientific">Telmatobacter sp. DSM 110680</name>
    <dbReference type="NCBI Taxonomy" id="3036704"/>
    <lineage>
        <taxon>Bacteria</taxon>
        <taxon>Pseudomonadati</taxon>
        <taxon>Acidobacteriota</taxon>
        <taxon>Terriglobia</taxon>
        <taxon>Terriglobales</taxon>
        <taxon>Acidobacteriaceae</taxon>
        <taxon>Telmatobacter</taxon>
    </lineage>
</organism>
<dbReference type="InterPro" id="IPR005467">
    <property type="entry name" value="His_kinase_dom"/>
</dbReference>
<dbReference type="Gene3D" id="1.10.287.130">
    <property type="match status" value="1"/>
</dbReference>
<dbReference type="EMBL" id="CP121196">
    <property type="protein sequence ID" value="XBH19034.1"/>
    <property type="molecule type" value="Genomic_DNA"/>
</dbReference>
<proteinExistence type="predicted"/>
<name>A0AAU7DMX8_9BACT</name>
<dbReference type="Pfam" id="PF00512">
    <property type="entry name" value="HisKA"/>
    <property type="match status" value="1"/>
</dbReference>
<dbReference type="PRINTS" id="PR00344">
    <property type="entry name" value="BCTRLSENSOR"/>
</dbReference>
<dbReference type="Gene3D" id="3.30.565.10">
    <property type="entry name" value="Histidine kinase-like ATPase, C-terminal domain"/>
    <property type="match status" value="1"/>
</dbReference>
<gene>
    <name evidence="10" type="ORF">P8935_06880</name>
</gene>
<sequence>MTDSLANVPRFLVVAPIGRDGELICGLLNRAGYRSERVQHVRQVEAIDSALLLGLILTDEALLRGGIEAFQKVIRAQPVWSELPSILLTSGANEPSYAMVASRARMEIQSLILLDRPVRKEMLLSAIQVAYNSRQKQLQVRDATDKQSRSDEALRKSEQLAVTGRMMATMAHEVNNPLEALGNLLFLVENSGSLEEAHSFGQLATKELQRISEIVDHTLRFHRAPAKPGFTDVSELAISALTLFRGKLRERHIRERIKVERAFGYCSEGEIRQALVNLIGNAVDAMRDGGNLRIHVSPVSINGVEHARLTIADTGAGIRKEIRQSLFKQFFTTKGSSGTGLGLWLTRDIVRRNGGKLRFRSRTETPSGTVFTIYLPAVPDVQPSQLRGEKIPQTGRRAASTV</sequence>
<dbReference type="EC" id="2.7.13.3" evidence="2"/>
<keyword evidence="6" id="KW-0418">Kinase</keyword>
<evidence type="ECO:0000259" key="9">
    <source>
        <dbReference type="PROSITE" id="PS50109"/>
    </source>
</evidence>
<dbReference type="InterPro" id="IPR036890">
    <property type="entry name" value="HATPase_C_sf"/>
</dbReference>
<dbReference type="GO" id="GO:0000155">
    <property type="term" value="F:phosphorelay sensor kinase activity"/>
    <property type="evidence" value="ECO:0007669"/>
    <property type="project" value="InterPro"/>
</dbReference>
<comment type="catalytic activity">
    <reaction evidence="1">
        <text>ATP + protein L-histidine = ADP + protein N-phospho-L-histidine.</text>
        <dbReference type="EC" id="2.7.13.3"/>
    </reaction>
</comment>
<dbReference type="CDD" id="cd00082">
    <property type="entry name" value="HisKA"/>
    <property type="match status" value="1"/>
</dbReference>
<evidence type="ECO:0000256" key="2">
    <source>
        <dbReference type="ARBA" id="ARBA00012438"/>
    </source>
</evidence>
<dbReference type="RefSeq" id="WP_348264250.1">
    <property type="nucleotide sequence ID" value="NZ_CP121196.1"/>
</dbReference>
<dbReference type="InterPro" id="IPR004358">
    <property type="entry name" value="Sig_transdc_His_kin-like_C"/>
</dbReference>
<evidence type="ECO:0000256" key="7">
    <source>
        <dbReference type="ARBA" id="ARBA00022840"/>
    </source>
</evidence>
<accession>A0AAU7DMX8</accession>
<keyword evidence="5" id="KW-0547">Nucleotide-binding</keyword>
<evidence type="ECO:0000256" key="6">
    <source>
        <dbReference type="ARBA" id="ARBA00022777"/>
    </source>
</evidence>
<evidence type="ECO:0000256" key="4">
    <source>
        <dbReference type="ARBA" id="ARBA00022679"/>
    </source>
</evidence>
<dbReference type="InterPro" id="IPR003594">
    <property type="entry name" value="HATPase_dom"/>
</dbReference>
<protein>
    <recommendedName>
        <fullName evidence="2">histidine kinase</fullName>
        <ecNumber evidence="2">2.7.13.3</ecNumber>
    </recommendedName>
</protein>
<dbReference type="GO" id="GO:0005524">
    <property type="term" value="F:ATP binding"/>
    <property type="evidence" value="ECO:0007669"/>
    <property type="project" value="UniProtKB-KW"/>
</dbReference>
<reference evidence="10" key="1">
    <citation type="submission" date="2023-03" db="EMBL/GenBank/DDBJ databases">
        <title>Edaphobacter sp.</title>
        <authorList>
            <person name="Huber K.J."/>
            <person name="Papendorf J."/>
            <person name="Pilke C."/>
            <person name="Bunk B."/>
            <person name="Sproeer C."/>
            <person name="Pester M."/>
        </authorList>
    </citation>
    <scope>NUCLEOTIDE SEQUENCE</scope>
    <source>
        <strain evidence="10">DSM 110680</strain>
    </source>
</reference>
<dbReference type="PANTHER" id="PTHR43065:SF10">
    <property type="entry name" value="PEROXIDE STRESS-ACTIVATED HISTIDINE KINASE MAK3"/>
    <property type="match status" value="1"/>
</dbReference>
<dbReference type="SMART" id="SM00388">
    <property type="entry name" value="HisKA"/>
    <property type="match status" value="1"/>
</dbReference>
<keyword evidence="3" id="KW-0597">Phosphoprotein</keyword>
<dbReference type="Pfam" id="PF02518">
    <property type="entry name" value="HATPase_c"/>
    <property type="match status" value="1"/>
</dbReference>
<evidence type="ECO:0000256" key="8">
    <source>
        <dbReference type="ARBA" id="ARBA00023012"/>
    </source>
</evidence>
<dbReference type="InterPro" id="IPR011006">
    <property type="entry name" value="CheY-like_superfamily"/>
</dbReference>
<keyword evidence="4" id="KW-0808">Transferase</keyword>
<dbReference type="InterPro" id="IPR036097">
    <property type="entry name" value="HisK_dim/P_sf"/>
</dbReference>
<feature type="domain" description="Histidine kinase" evidence="9">
    <location>
        <begin position="169"/>
        <end position="379"/>
    </location>
</feature>
<evidence type="ECO:0000256" key="3">
    <source>
        <dbReference type="ARBA" id="ARBA00022553"/>
    </source>
</evidence>
<dbReference type="PANTHER" id="PTHR43065">
    <property type="entry name" value="SENSOR HISTIDINE KINASE"/>
    <property type="match status" value="1"/>
</dbReference>
<keyword evidence="8" id="KW-0902">Two-component regulatory system</keyword>
<evidence type="ECO:0000313" key="10">
    <source>
        <dbReference type="EMBL" id="XBH19034.1"/>
    </source>
</evidence>
<evidence type="ECO:0000256" key="1">
    <source>
        <dbReference type="ARBA" id="ARBA00000085"/>
    </source>
</evidence>
<dbReference type="AlphaFoldDB" id="A0AAU7DMX8"/>
<dbReference type="SMART" id="SM00387">
    <property type="entry name" value="HATPase_c"/>
    <property type="match status" value="1"/>
</dbReference>
<evidence type="ECO:0000256" key="5">
    <source>
        <dbReference type="ARBA" id="ARBA00022741"/>
    </source>
</evidence>
<keyword evidence="7 10" id="KW-0067">ATP-binding</keyword>
<dbReference type="InterPro" id="IPR003661">
    <property type="entry name" value="HisK_dim/P_dom"/>
</dbReference>
<dbReference type="SUPFAM" id="SSF52172">
    <property type="entry name" value="CheY-like"/>
    <property type="match status" value="1"/>
</dbReference>
<dbReference type="SUPFAM" id="SSF55874">
    <property type="entry name" value="ATPase domain of HSP90 chaperone/DNA topoisomerase II/histidine kinase"/>
    <property type="match status" value="1"/>
</dbReference>
<dbReference type="PROSITE" id="PS50109">
    <property type="entry name" value="HIS_KIN"/>
    <property type="match status" value="1"/>
</dbReference>
<dbReference type="SUPFAM" id="SSF47384">
    <property type="entry name" value="Homodimeric domain of signal transducing histidine kinase"/>
    <property type="match status" value="1"/>
</dbReference>